<feature type="domain" description="C2H2-type" evidence="8">
    <location>
        <begin position="792"/>
        <end position="819"/>
    </location>
</feature>
<name>A0A9Q1CAE1_HOLLE</name>
<dbReference type="GO" id="GO:0001228">
    <property type="term" value="F:DNA-binding transcription activator activity, RNA polymerase II-specific"/>
    <property type="evidence" value="ECO:0007669"/>
    <property type="project" value="TreeGrafter"/>
</dbReference>
<feature type="region of interest" description="Disordered" evidence="7">
    <location>
        <begin position="451"/>
        <end position="473"/>
    </location>
</feature>
<sequence>MDLSEDEEDMFSCGRCKAEFSKMEDFMSHKKSKACKRKTEIERLELSSGSIKGGHGKRRDLSESSTIELVEIAGDRIPANLFEDTNQDYEDNLVIDTDELKGVASKTTDPIKPSDCQFCNIQFKNVKDLICHFSEEHKIPEEKASIILKNVSSSDDISNIRGERNFSIVKKHQIVEINRTSPGHTVDKPSADSDCPEDIGNSNVEKGALMKGLGLSGSVTSQSLDNQSHSESSWSYECAICDIQFKSQGRLKTHFKSKSHKSKTALGEVLENTLSNKVSNADKGHSDVKENTLLKDTKQCEQDPDKTTEVKRPRRKICAVCKTDFPNQNELVKHILSAHPQPVREKRSRRVSLKLRMSINDQQDNDSETDDENNDFSSRNTGEGSDESRKCSCCGQIISGKAYTVHVRRCHNKQKYECVLCKHQSRERYDFNIHIDHHKVWWNMSTQPCGSVETSKDSTVDEKDKNQGETEREELFVEELEDTTLSEADLAALGLMPRNKVDEEKNKQGIQSEEHAYATLETEEEVEDLSGDIESSEDTVEEDDNDKKKGSSGSRLKCHPCNRWFHRSILPGHMLKKHNMKKVFQCRDVKCLSVFDVLDEFVKHIRTHSSKPMFQCGCTTCKKGNPDEVEIDYAAAIKRLKMKNYYKKLIYKCSTCWARFPSQVSLDKHQQLDSHHYPCEICNKVQSSKSQYRSHMLSHQQTHKFLCEHCGKGFRIQRDLIKHVASHSSEKPFACSKCGKRFVFKAKLDRHVTTVHSLVKPFVCTEQGCDKAFTRKDKLKDHMYTHSPTPPFTCSYCTKGFYRKDNLRDHEVYHTRQYKYKCNKCNKGFMRPKALSQHFNTDHPVQEESLKTARSIPQPVTQIDTTSLNNIHGQQAAKPASVEYSGYPQIPMDQQVLGQVSLPPAGQAFTMLPTLQRGSEIGKSSNLQGQTDINQSINTLVQILPQTPSDMTQVTVQSSPGLPVQIQTSSTSSQYKYTQEKLEQVTRQIQAMTQQLIVQQFGGDLMQSSVNTNNPM</sequence>
<dbReference type="FunFam" id="3.30.160.60:FF:000072">
    <property type="entry name" value="zinc finger protein 143 isoform X1"/>
    <property type="match status" value="1"/>
</dbReference>
<feature type="region of interest" description="Disordered" evidence="7">
    <location>
        <begin position="357"/>
        <end position="391"/>
    </location>
</feature>
<feature type="domain" description="C2H2-type" evidence="8">
    <location>
        <begin position="236"/>
        <end position="265"/>
    </location>
</feature>
<gene>
    <name evidence="9" type="ORF">HOLleu_11764</name>
</gene>
<dbReference type="OrthoDB" id="2687452at2759"/>
<dbReference type="PROSITE" id="PS00028">
    <property type="entry name" value="ZINC_FINGER_C2H2_1"/>
    <property type="match status" value="9"/>
</dbReference>
<feature type="domain" description="C2H2-type" evidence="8">
    <location>
        <begin position="584"/>
        <end position="613"/>
    </location>
</feature>
<evidence type="ECO:0000256" key="3">
    <source>
        <dbReference type="ARBA" id="ARBA00022771"/>
    </source>
</evidence>
<evidence type="ECO:0000313" key="9">
    <source>
        <dbReference type="EMBL" id="KAJ8041061.1"/>
    </source>
</evidence>
<keyword evidence="3 6" id="KW-0863">Zinc-finger</keyword>
<feature type="region of interest" description="Disordered" evidence="7">
    <location>
        <begin position="502"/>
        <end position="554"/>
    </location>
</feature>
<keyword evidence="1" id="KW-0479">Metal-binding</keyword>
<dbReference type="AlphaFoldDB" id="A0A9Q1CAE1"/>
<feature type="domain" description="C2H2-type" evidence="8">
    <location>
        <begin position="677"/>
        <end position="704"/>
    </location>
</feature>
<keyword evidence="2" id="KW-0677">Repeat</keyword>
<evidence type="ECO:0000256" key="5">
    <source>
        <dbReference type="ARBA" id="ARBA00023242"/>
    </source>
</evidence>
<dbReference type="PANTHER" id="PTHR24393:SF34">
    <property type="entry name" value="PR_SET DOMAIN 13"/>
    <property type="match status" value="1"/>
</dbReference>
<feature type="domain" description="C2H2-type" evidence="8">
    <location>
        <begin position="705"/>
        <end position="732"/>
    </location>
</feature>
<dbReference type="InterPro" id="IPR013087">
    <property type="entry name" value="Znf_C2H2_type"/>
</dbReference>
<keyword evidence="4" id="KW-0862">Zinc</keyword>
<evidence type="ECO:0000256" key="7">
    <source>
        <dbReference type="SAM" id="MobiDB-lite"/>
    </source>
</evidence>
<dbReference type="PROSITE" id="PS50157">
    <property type="entry name" value="ZINC_FINGER_C2H2_2"/>
    <property type="match status" value="9"/>
</dbReference>
<dbReference type="SMART" id="SM00355">
    <property type="entry name" value="ZnF_C2H2"/>
    <property type="match status" value="15"/>
</dbReference>
<dbReference type="FunFam" id="3.30.160.60:FF:000534">
    <property type="entry name" value="zinc finger protein 674"/>
    <property type="match status" value="1"/>
</dbReference>
<feature type="compositionally biased region" description="Basic and acidic residues" evidence="7">
    <location>
        <begin position="502"/>
        <end position="516"/>
    </location>
</feature>
<dbReference type="GO" id="GO:0008270">
    <property type="term" value="F:zinc ion binding"/>
    <property type="evidence" value="ECO:0007669"/>
    <property type="project" value="UniProtKB-KW"/>
</dbReference>
<protein>
    <recommendedName>
        <fullName evidence="8">C2H2-type domain-containing protein</fullName>
    </recommendedName>
</protein>
<dbReference type="Pfam" id="PF12171">
    <property type="entry name" value="zf-C2H2_jaz"/>
    <property type="match status" value="1"/>
</dbReference>
<proteinExistence type="predicted"/>
<keyword evidence="5" id="KW-0539">Nucleus</keyword>
<dbReference type="GO" id="GO:0000978">
    <property type="term" value="F:RNA polymerase II cis-regulatory region sequence-specific DNA binding"/>
    <property type="evidence" value="ECO:0007669"/>
    <property type="project" value="TreeGrafter"/>
</dbReference>
<dbReference type="InterPro" id="IPR036236">
    <property type="entry name" value="Znf_C2H2_sf"/>
</dbReference>
<feature type="compositionally biased region" description="Acidic residues" evidence="7">
    <location>
        <begin position="363"/>
        <end position="374"/>
    </location>
</feature>
<accession>A0A9Q1CAE1</accession>
<evidence type="ECO:0000259" key="8">
    <source>
        <dbReference type="PROSITE" id="PS50157"/>
    </source>
</evidence>
<organism evidence="9 10">
    <name type="scientific">Holothuria leucospilota</name>
    <name type="common">Black long sea cucumber</name>
    <name type="synonym">Mertensiothuria leucospilota</name>
    <dbReference type="NCBI Taxonomy" id="206669"/>
    <lineage>
        <taxon>Eukaryota</taxon>
        <taxon>Metazoa</taxon>
        <taxon>Echinodermata</taxon>
        <taxon>Eleutherozoa</taxon>
        <taxon>Echinozoa</taxon>
        <taxon>Holothuroidea</taxon>
        <taxon>Aspidochirotacea</taxon>
        <taxon>Aspidochirotida</taxon>
        <taxon>Holothuriidae</taxon>
        <taxon>Holothuria</taxon>
    </lineage>
</organism>
<dbReference type="GO" id="GO:0005634">
    <property type="term" value="C:nucleus"/>
    <property type="evidence" value="ECO:0007669"/>
    <property type="project" value="TreeGrafter"/>
</dbReference>
<feature type="compositionally biased region" description="Acidic residues" evidence="7">
    <location>
        <begin position="521"/>
        <end position="544"/>
    </location>
</feature>
<evidence type="ECO:0000256" key="2">
    <source>
        <dbReference type="ARBA" id="ARBA00022737"/>
    </source>
</evidence>
<dbReference type="PANTHER" id="PTHR24393">
    <property type="entry name" value="ZINC FINGER PROTEIN"/>
    <property type="match status" value="1"/>
</dbReference>
<keyword evidence="10" id="KW-1185">Reference proteome</keyword>
<dbReference type="SUPFAM" id="SSF57667">
    <property type="entry name" value="beta-beta-alpha zinc fingers"/>
    <property type="match status" value="4"/>
</dbReference>
<reference evidence="9" key="1">
    <citation type="submission" date="2021-10" db="EMBL/GenBank/DDBJ databases">
        <title>Tropical sea cucumber genome reveals ecological adaptation and Cuvierian tubules defense mechanism.</title>
        <authorList>
            <person name="Chen T."/>
        </authorList>
    </citation>
    <scope>NUCLEOTIDE SEQUENCE</scope>
    <source>
        <strain evidence="9">Nanhai2018</strain>
        <tissue evidence="9">Muscle</tissue>
    </source>
</reference>
<dbReference type="Pfam" id="PF00096">
    <property type="entry name" value="zf-C2H2"/>
    <property type="match status" value="5"/>
</dbReference>
<evidence type="ECO:0000256" key="1">
    <source>
        <dbReference type="ARBA" id="ARBA00022723"/>
    </source>
</evidence>
<evidence type="ECO:0000256" key="4">
    <source>
        <dbReference type="ARBA" id="ARBA00022833"/>
    </source>
</evidence>
<feature type="domain" description="C2H2-type" evidence="8">
    <location>
        <begin position="820"/>
        <end position="848"/>
    </location>
</feature>
<feature type="domain" description="C2H2-type" evidence="8">
    <location>
        <begin position="651"/>
        <end position="678"/>
    </location>
</feature>
<feature type="domain" description="C2H2-type" evidence="8">
    <location>
        <begin position="733"/>
        <end position="761"/>
    </location>
</feature>
<dbReference type="Proteomes" id="UP001152320">
    <property type="component" value="Chromosome 5"/>
</dbReference>
<dbReference type="InterPro" id="IPR022755">
    <property type="entry name" value="Znf_C2H2_jaz"/>
</dbReference>
<dbReference type="EMBL" id="JAIZAY010000005">
    <property type="protein sequence ID" value="KAJ8041061.1"/>
    <property type="molecule type" value="Genomic_DNA"/>
</dbReference>
<evidence type="ECO:0000313" key="10">
    <source>
        <dbReference type="Proteomes" id="UP001152320"/>
    </source>
</evidence>
<feature type="compositionally biased region" description="Basic and acidic residues" evidence="7">
    <location>
        <begin position="454"/>
        <end position="473"/>
    </location>
</feature>
<feature type="domain" description="C2H2-type" evidence="8">
    <location>
        <begin position="762"/>
        <end position="791"/>
    </location>
</feature>
<evidence type="ECO:0000256" key="6">
    <source>
        <dbReference type="PROSITE-ProRule" id="PRU00042"/>
    </source>
</evidence>
<dbReference type="Pfam" id="PF12874">
    <property type="entry name" value="zf-met"/>
    <property type="match status" value="1"/>
</dbReference>
<dbReference type="Gene3D" id="3.30.160.60">
    <property type="entry name" value="Classic Zinc Finger"/>
    <property type="match status" value="7"/>
</dbReference>
<comment type="caution">
    <text evidence="9">The sequence shown here is derived from an EMBL/GenBank/DDBJ whole genome shotgun (WGS) entry which is preliminary data.</text>
</comment>